<sequence length="370" mass="39682">YTACVTDGWFGLNCQYQCHCAGSAPCDKHDGSCSSGCHQDWFGPACQYDRMSYSGPGWLTDSDDTTCNTGNTQPVTVILDTPIPLKWVRVVVSDADSLNQIHLSYQLPGSFTPLACPGLRKAKVDNLTMDIECSTPEPVSGVTLSRSGITELCSLYINGGRNVALKQSAAQSSRLLPATNAWLARYAVDGTTGGNNSLTCTHTAPDRPTPGWWTVTFSQAAYITRFLIYNRNGDCGQGCKDRLAGFTLTANSDSSTATLYSYTDPGGPGQDSYTVVPSPRISFPVSQIRFMTGDSRNILALCEVLVFGETNCPAGQFGLRCERQCNCVDQGSCFVHSGGCPSGCAVGYTGEDCSGKLLDGKEKNPDFLMR</sequence>
<evidence type="ECO:0000313" key="5">
    <source>
        <dbReference type="EMBL" id="KAK3756438.1"/>
    </source>
</evidence>
<keyword evidence="2" id="KW-0106">Calcium</keyword>
<evidence type="ECO:0000256" key="3">
    <source>
        <dbReference type="ARBA" id="ARBA00023157"/>
    </source>
</evidence>
<dbReference type="GO" id="GO:0046872">
    <property type="term" value="F:metal ion binding"/>
    <property type="evidence" value="ECO:0007669"/>
    <property type="project" value="UniProtKB-KW"/>
</dbReference>
<organism evidence="5 6">
    <name type="scientific">Elysia crispata</name>
    <name type="common">lettuce slug</name>
    <dbReference type="NCBI Taxonomy" id="231223"/>
    <lineage>
        <taxon>Eukaryota</taxon>
        <taxon>Metazoa</taxon>
        <taxon>Spiralia</taxon>
        <taxon>Lophotrochozoa</taxon>
        <taxon>Mollusca</taxon>
        <taxon>Gastropoda</taxon>
        <taxon>Heterobranchia</taxon>
        <taxon>Euthyneura</taxon>
        <taxon>Panpulmonata</taxon>
        <taxon>Sacoglossa</taxon>
        <taxon>Placobranchoidea</taxon>
        <taxon>Plakobranchidae</taxon>
        <taxon>Elysia</taxon>
    </lineage>
</organism>
<evidence type="ECO:0000313" key="6">
    <source>
        <dbReference type="Proteomes" id="UP001283361"/>
    </source>
</evidence>
<dbReference type="Gene3D" id="2.60.120.260">
    <property type="entry name" value="Galactose-binding domain-like"/>
    <property type="match status" value="1"/>
</dbReference>
<dbReference type="InterPro" id="IPR008979">
    <property type="entry name" value="Galactose-bd-like_sf"/>
</dbReference>
<dbReference type="SMART" id="SM00607">
    <property type="entry name" value="FTP"/>
    <property type="match status" value="1"/>
</dbReference>
<dbReference type="Proteomes" id="UP001283361">
    <property type="component" value="Unassembled WGS sequence"/>
</dbReference>
<dbReference type="AlphaFoldDB" id="A0AAE0YSU7"/>
<evidence type="ECO:0000256" key="2">
    <source>
        <dbReference type="ARBA" id="ARBA00022837"/>
    </source>
</evidence>
<keyword evidence="3" id="KW-1015">Disulfide bond</keyword>
<accession>A0AAE0YSU7</accession>
<evidence type="ECO:0000256" key="1">
    <source>
        <dbReference type="ARBA" id="ARBA00022723"/>
    </source>
</evidence>
<reference evidence="5" key="1">
    <citation type="journal article" date="2023" name="G3 (Bethesda)">
        <title>A reference genome for the long-term kleptoplast-retaining sea slug Elysia crispata morphotype clarki.</title>
        <authorList>
            <person name="Eastman K.E."/>
            <person name="Pendleton A.L."/>
            <person name="Shaikh M.A."/>
            <person name="Suttiyut T."/>
            <person name="Ogas R."/>
            <person name="Tomko P."/>
            <person name="Gavelis G."/>
            <person name="Widhalm J.R."/>
            <person name="Wisecaver J.H."/>
        </authorList>
    </citation>
    <scope>NUCLEOTIDE SEQUENCE</scope>
    <source>
        <strain evidence="5">ECLA1</strain>
    </source>
</reference>
<proteinExistence type="predicted"/>
<dbReference type="InterPro" id="IPR006585">
    <property type="entry name" value="FTP1"/>
</dbReference>
<feature type="non-terminal residue" evidence="5">
    <location>
        <position position="370"/>
    </location>
</feature>
<dbReference type="PANTHER" id="PTHR26391">
    <property type="entry name" value="INACTIVE TYROSINE-PROTEIN KINASE 7"/>
    <property type="match status" value="1"/>
</dbReference>
<dbReference type="SUPFAM" id="SSF49785">
    <property type="entry name" value="Galactose-binding domain-like"/>
    <property type="match status" value="1"/>
</dbReference>
<dbReference type="PANTHER" id="PTHR26391:SF18">
    <property type="entry name" value="PROTEIN KINASE RECEPTOR TIE-1, PUTATIVE-RELATED"/>
    <property type="match status" value="1"/>
</dbReference>
<dbReference type="EMBL" id="JAWDGP010005518">
    <property type="protein sequence ID" value="KAK3756438.1"/>
    <property type="molecule type" value="Genomic_DNA"/>
</dbReference>
<dbReference type="Pfam" id="PF22633">
    <property type="entry name" value="F5_F8_type_C_2"/>
    <property type="match status" value="1"/>
</dbReference>
<gene>
    <name evidence="5" type="ORF">RRG08_029107</name>
</gene>
<keyword evidence="1" id="KW-0479">Metal-binding</keyword>
<comment type="caution">
    <text evidence="5">The sequence shown here is derived from an EMBL/GenBank/DDBJ whole genome shotgun (WGS) entry which is preliminary data.</text>
</comment>
<evidence type="ECO:0000259" key="4">
    <source>
        <dbReference type="SMART" id="SM00607"/>
    </source>
</evidence>
<dbReference type="Gene3D" id="2.170.300.10">
    <property type="entry name" value="Tie2 ligand-binding domain superfamily"/>
    <property type="match status" value="1"/>
</dbReference>
<keyword evidence="6" id="KW-1185">Reference proteome</keyword>
<feature type="domain" description="Fucolectin tachylectin-4 pentraxin-1" evidence="4">
    <location>
        <begin position="160"/>
        <end position="315"/>
    </location>
</feature>
<protein>
    <recommendedName>
        <fullName evidence="4">Fucolectin tachylectin-4 pentraxin-1 domain-containing protein</fullName>
    </recommendedName>
</protein>
<name>A0AAE0YSU7_9GAST</name>